<reference evidence="1 2" key="1">
    <citation type="submission" date="2013-02" db="EMBL/GenBank/DDBJ databases">
        <title>Insights into the proteome of triclosan-resistant Pseudomonas putida TRO1, isolated from activated sludge.</title>
        <authorList>
            <person name="Lolas I.B."/>
            <person name="Almeida B."/>
            <person name="Starnawski P.M."/>
            <person name="Soenderkaer M."/>
            <person name="Nielsen K.L."/>
            <person name="Nielsen J.L."/>
        </authorList>
    </citation>
    <scope>NUCLEOTIDE SEQUENCE [LARGE SCALE GENOMIC DNA]</scope>
    <source>
        <strain evidence="1 2">TRO1</strain>
    </source>
</reference>
<organism evidence="1 2">
    <name type="scientific">Pseudomonas putida TRO1</name>
    <dbReference type="NCBI Taxonomy" id="1227924"/>
    <lineage>
        <taxon>Bacteria</taxon>
        <taxon>Pseudomonadati</taxon>
        <taxon>Pseudomonadota</taxon>
        <taxon>Gammaproteobacteria</taxon>
        <taxon>Pseudomonadales</taxon>
        <taxon>Pseudomonadaceae</taxon>
        <taxon>Pseudomonas</taxon>
    </lineage>
</organism>
<accession>A0AAD2W581</accession>
<proteinExistence type="predicted"/>
<evidence type="ECO:0000313" key="2">
    <source>
        <dbReference type="Proteomes" id="UP000013237"/>
    </source>
</evidence>
<gene>
    <name evidence="1" type="ORF">C206_26457</name>
</gene>
<name>A0AAD2W581_PSEPU</name>
<dbReference type="EMBL" id="APBQ01000197">
    <property type="protein sequence ID" value="ENY74608.1"/>
    <property type="molecule type" value="Genomic_DNA"/>
</dbReference>
<dbReference type="Proteomes" id="UP000013237">
    <property type="component" value="Unassembled WGS sequence"/>
</dbReference>
<dbReference type="AlphaFoldDB" id="A0AAD2W581"/>
<protein>
    <submittedName>
        <fullName evidence="1">Uncharacterized protein</fullName>
    </submittedName>
</protein>
<comment type="caution">
    <text evidence="1">The sequence shown here is derived from an EMBL/GenBank/DDBJ whole genome shotgun (WGS) entry which is preliminary data.</text>
</comment>
<sequence length="60" mass="6745">MEKCLAESEAVKRWAVEASWMGQIKNGLNARAHLPLAAACQTTIQLQTDRRHGHTRSCIR</sequence>
<evidence type="ECO:0000313" key="1">
    <source>
        <dbReference type="EMBL" id="ENY74608.1"/>
    </source>
</evidence>